<organism evidence="1 2">
    <name type="scientific">Parachitinimonas caeni</name>
    <dbReference type="NCBI Taxonomy" id="3031301"/>
    <lineage>
        <taxon>Bacteria</taxon>
        <taxon>Pseudomonadati</taxon>
        <taxon>Pseudomonadota</taxon>
        <taxon>Betaproteobacteria</taxon>
        <taxon>Neisseriales</taxon>
        <taxon>Chitinibacteraceae</taxon>
        <taxon>Parachitinimonas</taxon>
    </lineage>
</organism>
<name>A0ABT7DRY0_9NEIS</name>
<comment type="caution">
    <text evidence="1">The sequence shown here is derived from an EMBL/GenBank/DDBJ whole genome shotgun (WGS) entry which is preliminary data.</text>
</comment>
<accession>A0ABT7DRY0</accession>
<protein>
    <submittedName>
        <fullName evidence="1">Uncharacterized protein</fullName>
    </submittedName>
</protein>
<gene>
    <name evidence="1" type="ORF">PZA18_02030</name>
</gene>
<sequence length="64" mass="6971">MEKNQTVNPPAQKTMYGVAIKQRKEVVAPVAIDLDAPQGSRVVMSSAKRVAATHAEVIKRLADR</sequence>
<dbReference type="RefSeq" id="WP_284099111.1">
    <property type="nucleotide sequence ID" value="NZ_JARRAF010000002.1"/>
</dbReference>
<keyword evidence="2" id="KW-1185">Reference proteome</keyword>
<dbReference type="EMBL" id="JARRAF010000002">
    <property type="protein sequence ID" value="MDK2122823.1"/>
    <property type="molecule type" value="Genomic_DNA"/>
</dbReference>
<evidence type="ECO:0000313" key="1">
    <source>
        <dbReference type="EMBL" id="MDK2122823.1"/>
    </source>
</evidence>
<proteinExistence type="predicted"/>
<dbReference type="Proteomes" id="UP001172778">
    <property type="component" value="Unassembled WGS sequence"/>
</dbReference>
<evidence type="ECO:0000313" key="2">
    <source>
        <dbReference type="Proteomes" id="UP001172778"/>
    </source>
</evidence>
<reference evidence="1" key="1">
    <citation type="submission" date="2023-03" db="EMBL/GenBank/DDBJ databases">
        <title>Chitinimonas shenzhenensis gen. nov., sp. nov., a novel member of family Burkholderiaceae isolated from activated sludge collected in Shen Zhen, China.</title>
        <authorList>
            <person name="Wang X."/>
        </authorList>
    </citation>
    <scope>NUCLEOTIDE SEQUENCE</scope>
    <source>
        <strain evidence="1">DQS-5</strain>
    </source>
</reference>